<evidence type="ECO:0000256" key="2">
    <source>
        <dbReference type="ARBA" id="ARBA00022679"/>
    </source>
</evidence>
<dbReference type="GO" id="GO:0008146">
    <property type="term" value="F:sulfotransferase activity"/>
    <property type="evidence" value="ECO:0007669"/>
    <property type="project" value="InterPro"/>
</dbReference>
<evidence type="ECO:0000259" key="3">
    <source>
        <dbReference type="Pfam" id="PF00685"/>
    </source>
</evidence>
<accession>A0A182TBE9</accession>
<name>A0A182TBE9_9DIPT</name>
<dbReference type="SUPFAM" id="SSF52540">
    <property type="entry name" value="P-loop containing nucleoside triphosphate hydrolases"/>
    <property type="match status" value="1"/>
</dbReference>
<sequence>MAFTFTNVTKESSNHTETSRNILVQLNDITDYPLDATKNPPAPMFVSAKYRDYAQQVRDFRVYEDDVWIVTFPKSGTTWTEEMVWLINHNLDYKTARDINLNVRSTFIEFGAIADRYPINTINIAANNQRPRQIKSHLLLPLLPRQLWTVKPQIIYVARNPKDVAVSYYHHCQALVDYRGDREAFFDDLLHDQVTFCPM</sequence>
<proteinExistence type="inferred from homology"/>
<dbReference type="InterPro" id="IPR000863">
    <property type="entry name" value="Sulfotransferase_dom"/>
</dbReference>
<comment type="similarity">
    <text evidence="1">Belongs to the sulfotransferase 1 family.</text>
</comment>
<protein>
    <recommendedName>
        <fullName evidence="3">Sulfotransferase domain-containing protein</fullName>
    </recommendedName>
</protein>
<dbReference type="VEuPathDB" id="VectorBase:AMAM023458"/>
<dbReference type="Pfam" id="PF00685">
    <property type="entry name" value="Sulfotransfer_1"/>
    <property type="match status" value="1"/>
</dbReference>
<dbReference type="Proteomes" id="UP000075901">
    <property type="component" value="Unassembled WGS sequence"/>
</dbReference>
<reference evidence="5" key="1">
    <citation type="submission" date="2013-09" db="EMBL/GenBank/DDBJ databases">
        <title>The Genome Sequence of Anopheles maculatus species B.</title>
        <authorList>
            <consortium name="The Broad Institute Genomics Platform"/>
            <person name="Neafsey D.E."/>
            <person name="Besansky N."/>
            <person name="Howell P."/>
            <person name="Walton C."/>
            <person name="Young S.K."/>
            <person name="Zeng Q."/>
            <person name="Gargeya S."/>
            <person name="Fitzgerald M."/>
            <person name="Haas B."/>
            <person name="Abouelleil A."/>
            <person name="Allen A.W."/>
            <person name="Alvarado L."/>
            <person name="Arachchi H.M."/>
            <person name="Berlin A.M."/>
            <person name="Chapman S.B."/>
            <person name="Gainer-Dewar J."/>
            <person name="Goldberg J."/>
            <person name="Griggs A."/>
            <person name="Gujja S."/>
            <person name="Hansen M."/>
            <person name="Howarth C."/>
            <person name="Imamovic A."/>
            <person name="Ireland A."/>
            <person name="Larimer J."/>
            <person name="McCowan C."/>
            <person name="Murphy C."/>
            <person name="Pearson M."/>
            <person name="Poon T.W."/>
            <person name="Priest M."/>
            <person name="Roberts A."/>
            <person name="Saif S."/>
            <person name="Shea T."/>
            <person name="Sisk P."/>
            <person name="Sykes S."/>
            <person name="Wortman J."/>
            <person name="Nusbaum C."/>
            <person name="Birren B."/>
        </authorList>
    </citation>
    <scope>NUCLEOTIDE SEQUENCE [LARGE SCALE GENOMIC DNA]</scope>
    <source>
        <strain evidence="5">maculatus3</strain>
    </source>
</reference>
<evidence type="ECO:0000313" key="5">
    <source>
        <dbReference type="Proteomes" id="UP000075901"/>
    </source>
</evidence>
<reference evidence="4" key="2">
    <citation type="submission" date="2020-05" db="UniProtKB">
        <authorList>
            <consortium name="EnsemblMetazoa"/>
        </authorList>
    </citation>
    <scope>IDENTIFICATION</scope>
    <source>
        <strain evidence="4">maculatus3</strain>
    </source>
</reference>
<keyword evidence="2" id="KW-0808">Transferase</keyword>
<evidence type="ECO:0000313" key="4">
    <source>
        <dbReference type="EnsemblMetazoa" id="AMAM023458-PA"/>
    </source>
</evidence>
<dbReference type="EnsemblMetazoa" id="AMAM023458-RA">
    <property type="protein sequence ID" value="AMAM023458-PA"/>
    <property type="gene ID" value="AMAM023458"/>
</dbReference>
<dbReference type="InterPro" id="IPR027417">
    <property type="entry name" value="P-loop_NTPase"/>
</dbReference>
<dbReference type="PANTHER" id="PTHR11783">
    <property type="entry name" value="SULFOTRANSFERASE SULT"/>
    <property type="match status" value="1"/>
</dbReference>
<dbReference type="AlphaFoldDB" id="A0A182TBE9"/>
<keyword evidence="5" id="KW-1185">Reference proteome</keyword>
<organism evidence="4 5">
    <name type="scientific">Anopheles maculatus</name>
    <dbReference type="NCBI Taxonomy" id="74869"/>
    <lineage>
        <taxon>Eukaryota</taxon>
        <taxon>Metazoa</taxon>
        <taxon>Ecdysozoa</taxon>
        <taxon>Arthropoda</taxon>
        <taxon>Hexapoda</taxon>
        <taxon>Insecta</taxon>
        <taxon>Pterygota</taxon>
        <taxon>Neoptera</taxon>
        <taxon>Endopterygota</taxon>
        <taxon>Diptera</taxon>
        <taxon>Nematocera</taxon>
        <taxon>Culicoidea</taxon>
        <taxon>Culicidae</taxon>
        <taxon>Anophelinae</taxon>
        <taxon>Anopheles</taxon>
        <taxon>Anopheles maculatus group</taxon>
    </lineage>
</organism>
<evidence type="ECO:0000256" key="1">
    <source>
        <dbReference type="ARBA" id="ARBA00005771"/>
    </source>
</evidence>
<dbReference type="Gene3D" id="3.40.50.300">
    <property type="entry name" value="P-loop containing nucleotide triphosphate hydrolases"/>
    <property type="match status" value="1"/>
</dbReference>
<feature type="domain" description="Sulfotransferase" evidence="3">
    <location>
        <begin position="65"/>
        <end position="197"/>
    </location>
</feature>